<evidence type="ECO:0000313" key="2">
    <source>
        <dbReference type="Proteomes" id="UP000053260"/>
    </source>
</evidence>
<dbReference type="STRING" id="909626.AQJ91_23440"/>
<name>A0A101UXR0_9ACTN</name>
<dbReference type="AlphaFoldDB" id="A0A101UXR0"/>
<sequence>MRLVLDLLGMFAGIFAGRAWQYYRDVPQMRVSRRIHAAREDIASQVHRAEEQMRRTAYRGRM</sequence>
<keyword evidence="2" id="KW-1185">Reference proteome</keyword>
<dbReference type="EMBL" id="LMXB01000058">
    <property type="protein sequence ID" value="KUO18819.1"/>
    <property type="molecule type" value="Genomic_DNA"/>
</dbReference>
<gene>
    <name evidence="1" type="ORF">AQJ91_23440</name>
</gene>
<protein>
    <submittedName>
        <fullName evidence="1">Uncharacterized protein</fullName>
    </submittedName>
</protein>
<dbReference type="Proteomes" id="UP000053260">
    <property type="component" value="Unassembled WGS sequence"/>
</dbReference>
<dbReference type="RefSeq" id="WP_067025169.1">
    <property type="nucleotide sequence ID" value="NZ_KQ949089.1"/>
</dbReference>
<evidence type="ECO:0000313" key="1">
    <source>
        <dbReference type="EMBL" id="KUO18819.1"/>
    </source>
</evidence>
<comment type="caution">
    <text evidence="1">The sequence shown here is derived from an EMBL/GenBank/DDBJ whole genome shotgun (WGS) entry which is preliminary data.</text>
</comment>
<reference evidence="1 2" key="1">
    <citation type="submission" date="2015-10" db="EMBL/GenBank/DDBJ databases">
        <title>Draft genome sequence of Streptomyces sp. RV15, isolated from a marine sponge.</title>
        <authorList>
            <person name="Ruckert C."/>
            <person name="Abdelmohsen U.R."/>
            <person name="Winkler A."/>
            <person name="Hentschel U."/>
            <person name="Kalinowski J."/>
            <person name="Kampfer P."/>
            <person name="Glaeser S."/>
        </authorList>
    </citation>
    <scope>NUCLEOTIDE SEQUENCE [LARGE SCALE GENOMIC DNA]</scope>
    <source>
        <strain evidence="1 2">RV15</strain>
    </source>
</reference>
<accession>A0A101UXR0</accession>
<organism evidence="1 2">
    <name type="scientific">Streptomyces dysideae</name>
    <dbReference type="NCBI Taxonomy" id="909626"/>
    <lineage>
        <taxon>Bacteria</taxon>
        <taxon>Bacillati</taxon>
        <taxon>Actinomycetota</taxon>
        <taxon>Actinomycetes</taxon>
        <taxon>Kitasatosporales</taxon>
        <taxon>Streptomycetaceae</taxon>
        <taxon>Streptomyces</taxon>
    </lineage>
</organism>
<proteinExistence type="predicted"/>